<evidence type="ECO:0000256" key="5">
    <source>
        <dbReference type="SAM" id="SignalP"/>
    </source>
</evidence>
<evidence type="ECO:0000256" key="2">
    <source>
        <dbReference type="ARBA" id="ARBA00022525"/>
    </source>
</evidence>
<protein>
    <recommendedName>
        <fullName evidence="8">LamG domain-containing protein</fullName>
    </recommendedName>
</protein>
<dbReference type="EMBL" id="JAPDDS010000002">
    <property type="protein sequence ID" value="MCW1884049.1"/>
    <property type="molecule type" value="Genomic_DNA"/>
</dbReference>
<evidence type="ECO:0000313" key="7">
    <source>
        <dbReference type="Proteomes" id="UP001207930"/>
    </source>
</evidence>
<keyword evidence="3 5" id="KW-0732">Signal</keyword>
<keyword evidence="4" id="KW-0106">Calcium</keyword>
<evidence type="ECO:0008006" key="8">
    <source>
        <dbReference type="Google" id="ProtNLM"/>
    </source>
</evidence>
<evidence type="ECO:0000313" key="6">
    <source>
        <dbReference type="EMBL" id="MCW1884049.1"/>
    </source>
</evidence>
<dbReference type="SUPFAM" id="SSF103647">
    <property type="entry name" value="TSP type-3 repeat"/>
    <property type="match status" value="1"/>
</dbReference>
<keyword evidence="7" id="KW-1185">Reference proteome</keyword>
<evidence type="ECO:0000256" key="3">
    <source>
        <dbReference type="ARBA" id="ARBA00022729"/>
    </source>
</evidence>
<dbReference type="InterPro" id="IPR028974">
    <property type="entry name" value="TSP_type-3_rpt"/>
</dbReference>
<dbReference type="InterPro" id="IPR013320">
    <property type="entry name" value="ConA-like_dom_sf"/>
</dbReference>
<dbReference type="Pfam" id="PF18884">
    <property type="entry name" value="TSP3_bac"/>
    <property type="match status" value="2"/>
</dbReference>
<dbReference type="InterPro" id="IPR059100">
    <property type="entry name" value="TSP3_bac"/>
</dbReference>
<reference evidence="6 7" key="1">
    <citation type="submission" date="2022-10" db="EMBL/GenBank/DDBJ databases">
        <title>Luteolibacter flavescens strain MCCC 1K03193, whole genome shotgun sequencing project.</title>
        <authorList>
            <person name="Zhao G."/>
            <person name="Shen L."/>
        </authorList>
    </citation>
    <scope>NUCLEOTIDE SEQUENCE [LARGE SCALE GENOMIC DNA]</scope>
    <source>
        <strain evidence="6 7">MCCC 1K03193</strain>
    </source>
</reference>
<dbReference type="Pfam" id="PF13385">
    <property type="entry name" value="Laminin_G_3"/>
    <property type="match status" value="1"/>
</dbReference>
<gene>
    <name evidence="6" type="ORF">OKA04_04865</name>
</gene>
<organism evidence="6 7">
    <name type="scientific">Luteolibacter flavescens</name>
    <dbReference type="NCBI Taxonomy" id="1859460"/>
    <lineage>
        <taxon>Bacteria</taxon>
        <taxon>Pseudomonadati</taxon>
        <taxon>Verrucomicrobiota</taxon>
        <taxon>Verrucomicrobiia</taxon>
        <taxon>Verrucomicrobiales</taxon>
        <taxon>Verrucomicrobiaceae</taxon>
        <taxon>Luteolibacter</taxon>
    </lineage>
</organism>
<name>A0ABT3FKE6_9BACT</name>
<accession>A0ABT3FKE6</accession>
<evidence type="ECO:0000256" key="4">
    <source>
        <dbReference type="ARBA" id="ARBA00022837"/>
    </source>
</evidence>
<feature type="chain" id="PRO_5045721249" description="LamG domain-containing protein" evidence="5">
    <location>
        <begin position="23"/>
        <end position="529"/>
    </location>
</feature>
<evidence type="ECO:0000256" key="1">
    <source>
        <dbReference type="ARBA" id="ARBA00004613"/>
    </source>
</evidence>
<keyword evidence="2" id="KW-0964">Secreted</keyword>
<dbReference type="Gene3D" id="2.60.120.200">
    <property type="match status" value="1"/>
</dbReference>
<dbReference type="SUPFAM" id="SSF49899">
    <property type="entry name" value="Concanavalin A-like lectins/glucanases"/>
    <property type="match status" value="1"/>
</dbReference>
<feature type="signal peptide" evidence="5">
    <location>
        <begin position="1"/>
        <end position="22"/>
    </location>
</feature>
<comment type="caution">
    <text evidence="6">The sequence shown here is derived from an EMBL/GenBank/DDBJ whole genome shotgun (WGS) entry which is preliminary data.</text>
</comment>
<dbReference type="RefSeq" id="WP_264500009.1">
    <property type="nucleotide sequence ID" value="NZ_JAPDDS010000002.1"/>
</dbReference>
<dbReference type="Proteomes" id="UP001207930">
    <property type="component" value="Unassembled WGS sequence"/>
</dbReference>
<sequence length="529" mass="55425">MIRSFILTAALSITAAVSTTLAGITTPQGIWQLNGSFSGTLPSYPALDASTLVSGTDYSFATDGSGYQYLQTQPFISPSQRLIVNHGVAPNGGPGATRVNQWTIVMDVKLDALQPYAGLIHFNPLNNTDVTIYVLSANNITGSLNGGLSATNAISVNTWYRMAITCGNDGNGSGTTMKLYLNGVPNGTPRTTSFDGLFSLQSSFLLFSDNTAGGTELKPAKLGSLGFWAEELSAADIAALGGPVPQGIVLPTPTTIAAASPHAYGANIGWIHAGASYHGVVAGEYAFSGHAYSANCGWINFGSGSPANGIRYSNANGADSGVNHDGAGNLSGLAWGANIGWINFGTDATGAPRPTSDANRPRLDLMTGQFTGYAYGANVGWINLSQLRTETLHSPDTDGDGIADAWEREKFGNLTAANATSDTDGDGISDLDEHIADTNPNDPASRLRIVSQQVSFFPNEGYNRWDATFTSSPRRLYRYQASANLGATPWENATALFPGSQGVTTSAGADVQPSPRNFFRVQAVKPLQP</sequence>
<proteinExistence type="predicted"/>
<comment type="subcellular location">
    <subcellularLocation>
        <location evidence="1">Secreted</location>
    </subcellularLocation>
</comment>